<proteinExistence type="predicted"/>
<reference evidence="2" key="1">
    <citation type="journal article" date="2020" name="Nature">
        <title>Giant virus diversity and host interactions through global metagenomics.</title>
        <authorList>
            <person name="Schulz F."/>
            <person name="Roux S."/>
            <person name="Paez-Espino D."/>
            <person name="Jungbluth S."/>
            <person name="Walsh D.A."/>
            <person name="Denef V.J."/>
            <person name="McMahon K.D."/>
            <person name="Konstantinidis K.T."/>
            <person name="Eloe-Fadrosh E.A."/>
            <person name="Kyrpides N.C."/>
            <person name="Woyke T."/>
        </authorList>
    </citation>
    <scope>NUCLEOTIDE SEQUENCE</scope>
    <source>
        <strain evidence="2">GVMAG-S-ERX555907-63</strain>
    </source>
</reference>
<keyword evidence="1" id="KW-0472">Membrane</keyword>
<dbReference type="Gene3D" id="2.60.120.200">
    <property type="match status" value="1"/>
</dbReference>
<dbReference type="Pfam" id="PF13385">
    <property type="entry name" value="Laminin_G_3"/>
    <property type="match status" value="1"/>
</dbReference>
<sequence length="282" mass="32350">MESVFEYINNSDQSVALEIFLGIAICALIYAIIYIIKLVGKKSKSGADDSPVILNGLVDGQYSREVLQNPNEEYSKTLTRSQNESGGIEYTYSLWMYINDESFKETNKDWHHVFHKGPKIEDFSREEPEKISQIQAPGLWLSGKRNTMRLYVNSFDSANEYVEISNLPVKKWIHLVYTQSNFVSNIYVNGRLKTTHTLTTLPRQNYYDLYLTQNGGFQGYLSSMQYFNYSLPPSLIYDLNVKGPSLTPNTDPSAQQDDGNSYMDVSAPYLSNRWWVDDVTKN</sequence>
<evidence type="ECO:0000256" key="1">
    <source>
        <dbReference type="SAM" id="Phobius"/>
    </source>
</evidence>
<keyword evidence="1" id="KW-1133">Transmembrane helix</keyword>
<evidence type="ECO:0008006" key="3">
    <source>
        <dbReference type="Google" id="ProtNLM"/>
    </source>
</evidence>
<dbReference type="InterPro" id="IPR013320">
    <property type="entry name" value="ConA-like_dom_sf"/>
</dbReference>
<keyword evidence="1" id="KW-0812">Transmembrane</keyword>
<name>A0A6C0KZN0_9ZZZZ</name>
<dbReference type="AlphaFoldDB" id="A0A6C0KZN0"/>
<dbReference type="SUPFAM" id="SSF49899">
    <property type="entry name" value="Concanavalin A-like lectins/glucanases"/>
    <property type="match status" value="1"/>
</dbReference>
<protein>
    <recommendedName>
        <fullName evidence="3">LamG-like jellyroll fold domain-containing protein</fullName>
    </recommendedName>
</protein>
<dbReference type="EMBL" id="MN741017">
    <property type="protein sequence ID" value="QHU22733.1"/>
    <property type="molecule type" value="Genomic_DNA"/>
</dbReference>
<organism evidence="2">
    <name type="scientific">viral metagenome</name>
    <dbReference type="NCBI Taxonomy" id="1070528"/>
    <lineage>
        <taxon>unclassified sequences</taxon>
        <taxon>metagenomes</taxon>
        <taxon>organismal metagenomes</taxon>
    </lineage>
</organism>
<evidence type="ECO:0000313" key="2">
    <source>
        <dbReference type="EMBL" id="QHU22733.1"/>
    </source>
</evidence>
<accession>A0A6C0KZN0</accession>
<feature type="transmembrane region" description="Helical" evidence="1">
    <location>
        <begin position="15"/>
        <end position="36"/>
    </location>
</feature>